<dbReference type="RefSeq" id="WP_376844179.1">
    <property type="nucleotide sequence ID" value="NZ_JBHSFW010000001.1"/>
</dbReference>
<protein>
    <submittedName>
        <fullName evidence="5">GntR family transcriptional regulator</fullName>
    </submittedName>
</protein>
<proteinExistence type="predicted"/>
<evidence type="ECO:0000256" key="3">
    <source>
        <dbReference type="ARBA" id="ARBA00023163"/>
    </source>
</evidence>
<accession>A0ABV9GJ39</accession>
<keyword evidence="1" id="KW-0805">Transcription regulation</keyword>
<dbReference type="SUPFAM" id="SSF46785">
    <property type="entry name" value="Winged helix' DNA-binding domain"/>
    <property type="match status" value="1"/>
</dbReference>
<organism evidence="5 6">
    <name type="scientific">Camelliibacillus cellulosilyticus</name>
    <dbReference type="NCBI Taxonomy" id="2174486"/>
    <lineage>
        <taxon>Bacteria</taxon>
        <taxon>Bacillati</taxon>
        <taxon>Bacillota</taxon>
        <taxon>Bacilli</taxon>
        <taxon>Bacillales</taxon>
        <taxon>Sporolactobacillaceae</taxon>
        <taxon>Camelliibacillus</taxon>
    </lineage>
</organism>
<dbReference type="InterPro" id="IPR036388">
    <property type="entry name" value="WH-like_DNA-bd_sf"/>
</dbReference>
<dbReference type="Gene3D" id="1.10.10.10">
    <property type="entry name" value="Winged helix-like DNA-binding domain superfamily/Winged helix DNA-binding domain"/>
    <property type="match status" value="1"/>
</dbReference>
<keyword evidence="3" id="KW-0804">Transcription</keyword>
<dbReference type="Proteomes" id="UP001596022">
    <property type="component" value="Unassembled WGS sequence"/>
</dbReference>
<keyword evidence="2" id="KW-0238">DNA-binding</keyword>
<evidence type="ECO:0000313" key="6">
    <source>
        <dbReference type="Proteomes" id="UP001596022"/>
    </source>
</evidence>
<evidence type="ECO:0000256" key="2">
    <source>
        <dbReference type="ARBA" id="ARBA00023125"/>
    </source>
</evidence>
<dbReference type="CDD" id="cd07377">
    <property type="entry name" value="WHTH_GntR"/>
    <property type="match status" value="1"/>
</dbReference>
<dbReference type="InterPro" id="IPR000524">
    <property type="entry name" value="Tscrpt_reg_HTH_GntR"/>
</dbReference>
<dbReference type="EMBL" id="JBHSFW010000001">
    <property type="protein sequence ID" value="MFC4617118.1"/>
    <property type="molecule type" value="Genomic_DNA"/>
</dbReference>
<dbReference type="Pfam" id="PF00392">
    <property type="entry name" value="GntR"/>
    <property type="match status" value="1"/>
</dbReference>
<dbReference type="SMART" id="SM00345">
    <property type="entry name" value="HTH_GNTR"/>
    <property type="match status" value="1"/>
</dbReference>
<dbReference type="PANTHER" id="PTHR38445:SF7">
    <property type="entry name" value="GNTR-FAMILY TRANSCRIPTIONAL REGULATOR"/>
    <property type="match status" value="1"/>
</dbReference>
<gene>
    <name evidence="5" type="ORF">ACFO4N_00080</name>
</gene>
<feature type="domain" description="HTH gntR-type" evidence="4">
    <location>
        <begin position="11"/>
        <end position="79"/>
    </location>
</feature>
<evidence type="ECO:0000313" key="5">
    <source>
        <dbReference type="EMBL" id="MFC4617118.1"/>
    </source>
</evidence>
<keyword evidence="6" id="KW-1185">Reference proteome</keyword>
<name>A0ABV9GJ39_9BACL</name>
<sequence length="125" mass="14143">MDIILSNTSKTPIYEQIKDQIKQAILNGELKAGEAMPSIRGLAKDLRVSVITTKRAYEDLEKEGFINTVVGKGSFVSGQSEDWLREQRLRKVENHLEAAAEEAHTLGLSFQELCEMLDLFYRGDR</sequence>
<dbReference type="PANTHER" id="PTHR38445">
    <property type="entry name" value="HTH-TYPE TRANSCRIPTIONAL REPRESSOR YTRA"/>
    <property type="match status" value="1"/>
</dbReference>
<reference evidence="6" key="1">
    <citation type="journal article" date="2019" name="Int. J. Syst. Evol. Microbiol.">
        <title>The Global Catalogue of Microorganisms (GCM) 10K type strain sequencing project: providing services to taxonomists for standard genome sequencing and annotation.</title>
        <authorList>
            <consortium name="The Broad Institute Genomics Platform"/>
            <consortium name="The Broad Institute Genome Sequencing Center for Infectious Disease"/>
            <person name="Wu L."/>
            <person name="Ma J."/>
        </authorList>
    </citation>
    <scope>NUCLEOTIDE SEQUENCE [LARGE SCALE GENOMIC DNA]</scope>
    <source>
        <strain evidence="6">CGMCC 1.16306</strain>
    </source>
</reference>
<comment type="caution">
    <text evidence="5">The sequence shown here is derived from an EMBL/GenBank/DDBJ whole genome shotgun (WGS) entry which is preliminary data.</text>
</comment>
<dbReference type="PROSITE" id="PS50949">
    <property type="entry name" value="HTH_GNTR"/>
    <property type="match status" value="1"/>
</dbReference>
<evidence type="ECO:0000256" key="1">
    <source>
        <dbReference type="ARBA" id="ARBA00023015"/>
    </source>
</evidence>
<evidence type="ECO:0000259" key="4">
    <source>
        <dbReference type="PROSITE" id="PS50949"/>
    </source>
</evidence>
<dbReference type="InterPro" id="IPR036390">
    <property type="entry name" value="WH_DNA-bd_sf"/>
</dbReference>